<gene>
    <name evidence="2" type="ORF">MET9862_05551</name>
</gene>
<feature type="region of interest" description="Disordered" evidence="1">
    <location>
        <begin position="92"/>
        <end position="124"/>
    </location>
</feature>
<proteinExistence type="predicted"/>
<dbReference type="AlphaFoldDB" id="A0A509EKP5"/>
<sequence>MTLGMRQKSFDAGRGWSVTALRLLALVLVLLIAAPDLGLAADFAYHGKAPAGTELSVVAPADGSATDTSDPGVTCHVHCSCHQAITADAAPATAPAAAAQPNRSRSVGALASTWPDRLSRPPRA</sequence>
<dbReference type="EMBL" id="CABFPH010000173">
    <property type="protein sequence ID" value="VUD74917.1"/>
    <property type="molecule type" value="Genomic_DNA"/>
</dbReference>
<name>A0A509EKP5_9HYPH</name>
<accession>A0A509EKP5</accession>
<evidence type="ECO:0000256" key="1">
    <source>
        <dbReference type="SAM" id="MobiDB-lite"/>
    </source>
</evidence>
<dbReference type="Proteomes" id="UP000410984">
    <property type="component" value="Unassembled WGS sequence"/>
</dbReference>
<evidence type="ECO:0000313" key="3">
    <source>
        <dbReference type="Proteomes" id="UP000410984"/>
    </source>
</evidence>
<keyword evidence="3" id="KW-1185">Reference proteome</keyword>
<evidence type="ECO:0008006" key="4">
    <source>
        <dbReference type="Google" id="ProtNLM"/>
    </source>
</evidence>
<organism evidence="2 3">
    <name type="scientific">Methylobacterium symbioticum</name>
    <dbReference type="NCBI Taxonomy" id="2584084"/>
    <lineage>
        <taxon>Bacteria</taxon>
        <taxon>Pseudomonadati</taxon>
        <taxon>Pseudomonadota</taxon>
        <taxon>Alphaproteobacteria</taxon>
        <taxon>Hyphomicrobiales</taxon>
        <taxon>Methylobacteriaceae</taxon>
        <taxon>Methylobacterium</taxon>
    </lineage>
</organism>
<evidence type="ECO:0000313" key="2">
    <source>
        <dbReference type="EMBL" id="VUD74917.1"/>
    </source>
</evidence>
<protein>
    <recommendedName>
        <fullName evidence="4">DUF2946 domain-containing protein</fullName>
    </recommendedName>
</protein>
<reference evidence="2 3" key="1">
    <citation type="submission" date="2019-06" db="EMBL/GenBank/DDBJ databases">
        <authorList>
            <person name="Rodrigo-Torres L."/>
            <person name="Arahal R. D."/>
            <person name="Lucena T."/>
        </authorList>
    </citation>
    <scope>NUCLEOTIDE SEQUENCE [LARGE SCALE GENOMIC DNA]</scope>
    <source>
        <strain evidence="2 3">SB0023/3</strain>
    </source>
</reference>